<evidence type="ECO:0000259" key="1">
    <source>
        <dbReference type="PROSITE" id="PS50994"/>
    </source>
</evidence>
<dbReference type="NCBIfam" id="NF033516">
    <property type="entry name" value="transpos_IS3"/>
    <property type="match status" value="1"/>
</dbReference>
<dbReference type="InterPro" id="IPR001584">
    <property type="entry name" value="Integrase_cat-core"/>
</dbReference>
<reference evidence="2 3" key="1">
    <citation type="submission" date="2019-10" db="EMBL/GenBank/DDBJ databases">
        <authorList>
            <person name="Karimi E."/>
        </authorList>
    </citation>
    <scope>NUCLEOTIDE SEQUENCE [LARGE SCALE GENOMIC DNA]</scope>
    <source>
        <strain evidence="2">Sphingobacterium sp. 8BC</strain>
    </source>
</reference>
<dbReference type="SUPFAM" id="SSF53098">
    <property type="entry name" value="Ribonuclease H-like"/>
    <property type="match status" value="1"/>
</dbReference>
<dbReference type="PANTHER" id="PTHR46889:SF5">
    <property type="entry name" value="INTEGRASE PROTEIN"/>
    <property type="match status" value="1"/>
</dbReference>
<dbReference type="GO" id="GO:0015074">
    <property type="term" value="P:DNA integration"/>
    <property type="evidence" value="ECO:0007669"/>
    <property type="project" value="InterPro"/>
</dbReference>
<organism evidence="2 3">
    <name type="scientific">Sphingobacterium multivorum</name>
    <dbReference type="NCBI Taxonomy" id="28454"/>
    <lineage>
        <taxon>Bacteria</taxon>
        <taxon>Pseudomonadati</taxon>
        <taxon>Bacteroidota</taxon>
        <taxon>Sphingobacteriia</taxon>
        <taxon>Sphingobacteriales</taxon>
        <taxon>Sphingobacteriaceae</taxon>
        <taxon>Sphingobacterium</taxon>
    </lineage>
</organism>
<dbReference type="PANTHER" id="PTHR46889">
    <property type="entry name" value="TRANSPOSASE INSF FOR INSERTION SEQUENCE IS3B-RELATED"/>
    <property type="match status" value="1"/>
</dbReference>
<dbReference type="InterPro" id="IPR012337">
    <property type="entry name" value="RNaseH-like_sf"/>
</dbReference>
<evidence type="ECO:0000313" key="3">
    <source>
        <dbReference type="Proteomes" id="UP000432350"/>
    </source>
</evidence>
<dbReference type="InterPro" id="IPR036397">
    <property type="entry name" value="RNaseH_sf"/>
</dbReference>
<dbReference type="PROSITE" id="PS50994">
    <property type="entry name" value="INTEGRASE"/>
    <property type="match status" value="1"/>
</dbReference>
<dbReference type="InterPro" id="IPR050900">
    <property type="entry name" value="Transposase_IS3/IS150/IS904"/>
</dbReference>
<dbReference type="Pfam" id="PF00665">
    <property type="entry name" value="rve"/>
    <property type="match status" value="1"/>
</dbReference>
<dbReference type="Gene3D" id="3.30.420.10">
    <property type="entry name" value="Ribonuclease H-like superfamily/Ribonuclease H"/>
    <property type="match status" value="1"/>
</dbReference>
<feature type="domain" description="Integrase catalytic" evidence="1">
    <location>
        <begin position="56"/>
        <end position="219"/>
    </location>
</feature>
<protein>
    <submittedName>
        <fullName evidence="2">Transposase</fullName>
    </submittedName>
</protein>
<accession>A0A654B954</accession>
<dbReference type="Proteomes" id="UP000432350">
    <property type="component" value="Unassembled WGS sequence"/>
</dbReference>
<name>A0A654B954_SPHMU</name>
<dbReference type="InterPro" id="IPR048020">
    <property type="entry name" value="Transpos_IS3"/>
</dbReference>
<dbReference type="EMBL" id="CABWMV010000012">
    <property type="protein sequence ID" value="VXC76407.1"/>
    <property type="molecule type" value="Genomic_DNA"/>
</dbReference>
<evidence type="ECO:0000313" key="2">
    <source>
        <dbReference type="EMBL" id="VXC76407.1"/>
    </source>
</evidence>
<dbReference type="AlphaFoldDB" id="A0A654B954"/>
<proteinExistence type="predicted"/>
<sequence>MLLPILALHDIDIGRDYLFDLLRSQGLLVRSRRRNVKTTNSRHHFYKYPNIINGLDINRPEQVWVSDITYVRVLDKWGYLSLVTDAYSRKIMGYCFRGDMTTIGCVHALEMAVNNREWLNLPLIHHSDRGTQYCSSLYVDKLIINNIAISMTEKGSPYENALAERVNGILKGEFEFYSQNLSFSEMSLHVTRSINSYNNIRPHSSCDYLTPSEAHRQNTSLRKRWTAYSKNYDVTEKELMELTNEEDLNSSSEIITFEEQYTV</sequence>
<gene>
    <name evidence="2" type="ORF">SPHINGO8BC_20007</name>
</gene>
<dbReference type="GO" id="GO:0003676">
    <property type="term" value="F:nucleic acid binding"/>
    <property type="evidence" value="ECO:0007669"/>
    <property type="project" value="InterPro"/>
</dbReference>